<dbReference type="SUPFAM" id="SSF81767">
    <property type="entry name" value="Pre-protein crosslinking domain of SecA"/>
    <property type="match status" value="1"/>
</dbReference>
<dbReference type="FunFam" id="3.40.50.300:FF:000334">
    <property type="entry name" value="Protein translocase subunit SecA"/>
    <property type="match status" value="1"/>
</dbReference>
<dbReference type="PROSITE" id="PS51194">
    <property type="entry name" value="HELICASE_CTER"/>
    <property type="match status" value="1"/>
</dbReference>
<comment type="similarity">
    <text evidence="3 15 16">Belongs to the SecA family.</text>
</comment>
<dbReference type="SUPFAM" id="SSF52540">
    <property type="entry name" value="P-loop containing nucleoside triphosphate hydrolases"/>
    <property type="match status" value="2"/>
</dbReference>
<feature type="compositionally biased region" description="Basic and acidic residues" evidence="17">
    <location>
        <begin position="942"/>
        <end position="954"/>
    </location>
</feature>
<evidence type="ECO:0000256" key="4">
    <source>
        <dbReference type="ARBA" id="ARBA00022448"/>
    </source>
</evidence>
<feature type="region of interest" description="Disordered" evidence="17">
    <location>
        <begin position="839"/>
        <end position="900"/>
    </location>
</feature>
<dbReference type="GO" id="GO:0065002">
    <property type="term" value="P:intracellular protein transmembrane transport"/>
    <property type="evidence" value="ECO:0007669"/>
    <property type="project" value="UniProtKB-UniRule"/>
</dbReference>
<evidence type="ECO:0000256" key="13">
    <source>
        <dbReference type="ARBA" id="ARBA00023010"/>
    </source>
</evidence>
<dbReference type="GO" id="GO:0031522">
    <property type="term" value="C:cell envelope Sec protein transport complex"/>
    <property type="evidence" value="ECO:0007669"/>
    <property type="project" value="TreeGrafter"/>
</dbReference>
<evidence type="ECO:0000256" key="2">
    <source>
        <dbReference type="ARBA" id="ARBA00004170"/>
    </source>
</evidence>
<reference evidence="21" key="1">
    <citation type="journal article" date="2014" name="Int. J. Syst. Evol. Microbiol.">
        <title>Complete genome sequence of Corynebacterium casei LMG S-19264T (=DSM 44701T), isolated from a smear-ripened cheese.</title>
        <authorList>
            <consortium name="US DOE Joint Genome Institute (JGI-PGF)"/>
            <person name="Walter F."/>
            <person name="Albersmeier A."/>
            <person name="Kalinowski J."/>
            <person name="Ruckert C."/>
        </authorList>
    </citation>
    <scope>NUCLEOTIDE SEQUENCE</scope>
    <source>
        <strain evidence="21">CGMCC 1.14988</strain>
    </source>
</reference>
<evidence type="ECO:0000259" key="20">
    <source>
        <dbReference type="PROSITE" id="PS51196"/>
    </source>
</evidence>
<dbReference type="SMART" id="SM00957">
    <property type="entry name" value="SecA_DEAD"/>
    <property type="match status" value="1"/>
</dbReference>
<comment type="cofactor">
    <cofactor evidence="1">
        <name>Zn(2+)</name>
        <dbReference type="ChEBI" id="CHEBI:29105"/>
    </cofactor>
</comment>
<comment type="catalytic activity">
    <reaction evidence="15">
        <text>ATP + H2O + cellular proteinSide 1 = ADP + phosphate + cellular proteinSide 2.</text>
        <dbReference type="EC" id="7.4.2.8"/>
    </reaction>
</comment>
<dbReference type="CDD" id="cd17928">
    <property type="entry name" value="DEXDc_SecA"/>
    <property type="match status" value="1"/>
</dbReference>
<keyword evidence="6 15" id="KW-0963">Cytoplasm</keyword>
<evidence type="ECO:0000256" key="6">
    <source>
        <dbReference type="ARBA" id="ARBA00022490"/>
    </source>
</evidence>
<dbReference type="HAMAP" id="MF_01382">
    <property type="entry name" value="SecA"/>
    <property type="match status" value="1"/>
</dbReference>
<feature type="binding site" evidence="15">
    <location>
        <begin position="102"/>
        <end position="106"/>
    </location>
    <ligand>
        <name>ATP</name>
        <dbReference type="ChEBI" id="CHEBI:30616"/>
    </ligand>
</feature>
<feature type="compositionally biased region" description="Low complexity" evidence="17">
    <location>
        <begin position="926"/>
        <end position="941"/>
    </location>
</feature>
<sequence>MVMDKLLRMGEGRKAKQTQKIVDQVNALSDDMAALSDGDLQAKTDEFRARLADGADLDDLQVEAFAVVREAAWRVLKQRPYDVQVFGGVALHNGNIAEMRTGEGKTLTSTMPVYLNALAGEGVHVVTVNEYLAKRDAEWMGRVHHWLGITVGVVHSGQTRDAKRAAYGCDVTYGTNNEFGFDYLRDNMALDKRLQVQRGHFMALVDEVDSILVDEARTPLIISGPAEQSADLYQVFARRVAPNLTKGEEGDRPGEATGDYVVDEAKRTVAVTEDGVSKVEQLLGIENMYESVNTPLIHHLQNALKAKELFKRDREYIVVDGEVKIVDENTGRVLDGRRYSEGLHQSIEAKEGVKVKEENQTLATITLQNYYRTYDKLAGMTGTAKTEEVEFLEIYELGVVEVPTNRPVQRDDRADLIFKTEKAKFAAVAEEIQERHEAGQPILIGTTSVEKSEYLATLLTRMGIRHEVLNAKNHAREAHIVAQAGRLGAVTVSTNMAGRGTDIVLGGNAEEVARHETAQLPDDLPPEERDAAYFEAIERLEAEFGAEGEKVKELGGLYVIGTERHESRRVDNQLRGRSGRQGDPGTSRFFLSLEDDLMRLFNAAAVERIMTRLKIPEDVPIEHKWVTRAVANAQRQVESLNFDRRKNVLKYDDVMNEQRKVVYGQRQSLLEGDVEAISELSQKYVEDTVEGLVDEHCPPGVYPEEWDLDGLAERLQMVYDTTFDFGGLDLETVDRDKLVELLIDDAFDAYERREAEVGGEEVMREIERRVILSVVDRKWREHLYEMDALRDGIGLRAVGQRDPLTEYQREAYDSFVAMMSGVKEEATTYFFRLPIRQEAEGGEGGEGGEVESRPAGGAAGAPTEGDVSGNGGAPSNGDAGGDAPDGDAAHGDAPASPTERVEQAIPLGEQRRSAARLTYTAGAPAGSASYAVSAGSTTASVRTDDAGRSVEQKSDGSTVRRVAAGDTYRASEKVGRNDPCPCGSGKKFKKCHGAEEG</sequence>
<dbReference type="PANTHER" id="PTHR30612:SF0">
    <property type="entry name" value="CHLOROPLAST PROTEIN-TRANSPORTING ATPASE"/>
    <property type="match status" value="1"/>
</dbReference>
<dbReference type="Gene3D" id="3.10.450.50">
    <property type="match status" value="1"/>
</dbReference>
<keyword evidence="8 15" id="KW-0547">Nucleotide-binding</keyword>
<evidence type="ECO:0000256" key="5">
    <source>
        <dbReference type="ARBA" id="ARBA00022475"/>
    </source>
</evidence>
<dbReference type="InterPro" id="IPR027417">
    <property type="entry name" value="P-loop_NTPase"/>
</dbReference>
<dbReference type="InterPro" id="IPR011130">
    <property type="entry name" value="SecA_preprotein_X-link_dom"/>
</dbReference>
<dbReference type="FunFam" id="1.10.3060.10:FF:000003">
    <property type="entry name" value="Protein translocase subunit SecA"/>
    <property type="match status" value="1"/>
</dbReference>
<feature type="domain" description="Helicase C-terminal" evidence="19">
    <location>
        <begin position="420"/>
        <end position="627"/>
    </location>
</feature>
<dbReference type="InterPro" id="IPR004027">
    <property type="entry name" value="SEC_C_motif"/>
</dbReference>
<dbReference type="InterPro" id="IPR001650">
    <property type="entry name" value="Helicase_C-like"/>
</dbReference>
<dbReference type="EC" id="7.4.2.8" evidence="15"/>
<evidence type="ECO:0000256" key="12">
    <source>
        <dbReference type="ARBA" id="ARBA00022967"/>
    </source>
</evidence>
<dbReference type="PROSITE" id="PS01312">
    <property type="entry name" value="SECA"/>
    <property type="match status" value="1"/>
</dbReference>
<dbReference type="GO" id="GO:0005886">
    <property type="term" value="C:plasma membrane"/>
    <property type="evidence" value="ECO:0007669"/>
    <property type="project" value="UniProtKB-SubCell"/>
</dbReference>
<dbReference type="OrthoDB" id="9805579at2"/>
<feature type="binding site" evidence="15">
    <location>
        <position position="502"/>
    </location>
    <ligand>
        <name>ATP</name>
        <dbReference type="ChEBI" id="CHEBI:30616"/>
    </ligand>
</feature>
<evidence type="ECO:0000256" key="10">
    <source>
        <dbReference type="ARBA" id="ARBA00022840"/>
    </source>
</evidence>
<dbReference type="GO" id="GO:0005829">
    <property type="term" value="C:cytosol"/>
    <property type="evidence" value="ECO:0007669"/>
    <property type="project" value="TreeGrafter"/>
</dbReference>
<evidence type="ECO:0000256" key="1">
    <source>
        <dbReference type="ARBA" id="ARBA00001947"/>
    </source>
</evidence>
<dbReference type="Pfam" id="PF01043">
    <property type="entry name" value="SecA_PP_bind"/>
    <property type="match status" value="1"/>
</dbReference>
<dbReference type="InterPro" id="IPR036266">
    <property type="entry name" value="SecA_Wing/Scaffold_sf"/>
</dbReference>
<dbReference type="GO" id="GO:0046872">
    <property type="term" value="F:metal ion binding"/>
    <property type="evidence" value="ECO:0007669"/>
    <property type="project" value="UniProtKB-KW"/>
</dbReference>
<dbReference type="Proteomes" id="UP000650511">
    <property type="component" value="Unassembled WGS sequence"/>
</dbReference>
<proteinExistence type="inferred from homology"/>
<protein>
    <recommendedName>
        <fullName evidence="15 16">Protein translocase subunit SecA</fullName>
        <ecNumber evidence="15">7.4.2.8</ecNumber>
    </recommendedName>
</protein>
<dbReference type="NCBIfam" id="TIGR00963">
    <property type="entry name" value="secA"/>
    <property type="match status" value="1"/>
</dbReference>
<dbReference type="Gene3D" id="1.10.3060.10">
    <property type="entry name" value="Helical scaffold and wing domains of SecA"/>
    <property type="match status" value="1"/>
</dbReference>
<dbReference type="GO" id="GO:0006605">
    <property type="term" value="P:protein targeting"/>
    <property type="evidence" value="ECO:0007669"/>
    <property type="project" value="UniProtKB-UniRule"/>
</dbReference>
<feature type="domain" description="SecA family profile" evidence="20">
    <location>
        <begin position="1"/>
        <end position="622"/>
    </location>
</feature>
<evidence type="ECO:0000256" key="14">
    <source>
        <dbReference type="ARBA" id="ARBA00023136"/>
    </source>
</evidence>
<name>A0A8J3A5V4_9ACTN</name>
<evidence type="ECO:0000256" key="7">
    <source>
        <dbReference type="ARBA" id="ARBA00022723"/>
    </source>
</evidence>
<dbReference type="CDD" id="cd18803">
    <property type="entry name" value="SF2_C_secA"/>
    <property type="match status" value="1"/>
</dbReference>
<keyword evidence="7" id="KW-0479">Metal-binding</keyword>
<dbReference type="RefSeq" id="WP_130650857.1">
    <property type="nucleotide sequence ID" value="NZ_BMHA01000002.1"/>
</dbReference>
<dbReference type="EMBL" id="BMHA01000002">
    <property type="protein sequence ID" value="GGI03930.1"/>
    <property type="molecule type" value="Genomic_DNA"/>
</dbReference>
<dbReference type="InterPro" id="IPR000185">
    <property type="entry name" value="SecA"/>
</dbReference>
<dbReference type="PANTHER" id="PTHR30612">
    <property type="entry name" value="SECA INNER MEMBRANE COMPONENT OF SEC PROTEIN SECRETION SYSTEM"/>
    <property type="match status" value="1"/>
</dbReference>
<keyword evidence="4 15" id="KW-0813">Transport</keyword>
<dbReference type="InterPro" id="IPR044722">
    <property type="entry name" value="SecA_SF2_C"/>
</dbReference>
<dbReference type="GO" id="GO:0008564">
    <property type="term" value="F:protein-exporting ATPase activity"/>
    <property type="evidence" value="ECO:0007669"/>
    <property type="project" value="UniProtKB-EC"/>
</dbReference>
<evidence type="ECO:0000256" key="9">
    <source>
        <dbReference type="ARBA" id="ARBA00022833"/>
    </source>
</evidence>
<accession>A0A8J3A5V4</accession>
<gene>
    <name evidence="15 21" type="primary">secA</name>
    <name evidence="21" type="ORF">GCM10011354_06510</name>
</gene>
<keyword evidence="12 15" id="KW-1278">Translocase</keyword>
<dbReference type="SMART" id="SM00958">
    <property type="entry name" value="SecA_PP_bind"/>
    <property type="match status" value="1"/>
</dbReference>
<keyword evidence="22" id="KW-1185">Reference proteome</keyword>
<dbReference type="FunFam" id="3.90.1440.10:FF:000002">
    <property type="entry name" value="Protein translocase subunit SecA"/>
    <property type="match status" value="1"/>
</dbReference>
<comment type="subcellular location">
    <subcellularLocation>
        <location evidence="15">Cell membrane</location>
        <topology evidence="15">Peripheral membrane protein</topology>
        <orientation evidence="15">Cytoplasmic side</orientation>
    </subcellularLocation>
    <subcellularLocation>
        <location evidence="15">Cytoplasm</location>
    </subcellularLocation>
    <subcellularLocation>
        <location evidence="2">Membrane</location>
        <topology evidence="2">Peripheral membrane protein</topology>
    </subcellularLocation>
    <text evidence="15">Distribution is 50-50.</text>
</comment>
<dbReference type="GO" id="GO:0017038">
    <property type="term" value="P:protein import"/>
    <property type="evidence" value="ECO:0007669"/>
    <property type="project" value="InterPro"/>
</dbReference>
<dbReference type="InterPro" id="IPR014018">
    <property type="entry name" value="SecA_motor_DEAD"/>
</dbReference>
<evidence type="ECO:0000256" key="11">
    <source>
        <dbReference type="ARBA" id="ARBA00022927"/>
    </source>
</evidence>
<dbReference type="PRINTS" id="PR00906">
    <property type="entry name" value="SECA"/>
</dbReference>
<feature type="compositionally biased region" description="Gly residues" evidence="17">
    <location>
        <begin position="868"/>
        <end position="880"/>
    </location>
</feature>
<dbReference type="FunFam" id="3.40.50.300:FF:000113">
    <property type="entry name" value="Preprotein translocase subunit SecA"/>
    <property type="match status" value="1"/>
</dbReference>
<evidence type="ECO:0000256" key="16">
    <source>
        <dbReference type="RuleBase" id="RU003874"/>
    </source>
</evidence>
<evidence type="ECO:0000256" key="8">
    <source>
        <dbReference type="ARBA" id="ARBA00022741"/>
    </source>
</evidence>
<comment type="caution">
    <text evidence="21">The sequence shown here is derived from an EMBL/GenBank/DDBJ whole genome shotgun (WGS) entry which is preliminary data.</text>
</comment>
<dbReference type="NCBIfam" id="NF009538">
    <property type="entry name" value="PRK12904.1"/>
    <property type="match status" value="1"/>
</dbReference>
<dbReference type="Pfam" id="PF02810">
    <property type="entry name" value="SEC-C"/>
    <property type="match status" value="1"/>
</dbReference>
<keyword evidence="13 15" id="KW-0811">Translocation</keyword>
<feature type="domain" description="Helicase ATP-binding" evidence="18">
    <location>
        <begin position="86"/>
        <end position="244"/>
    </location>
</feature>
<feature type="region of interest" description="Disordered" evidence="17">
    <location>
        <begin position="926"/>
        <end position="997"/>
    </location>
</feature>
<evidence type="ECO:0000259" key="18">
    <source>
        <dbReference type="PROSITE" id="PS51192"/>
    </source>
</evidence>
<reference evidence="21" key="2">
    <citation type="submission" date="2020-09" db="EMBL/GenBank/DDBJ databases">
        <authorList>
            <person name="Sun Q."/>
            <person name="Zhou Y."/>
        </authorList>
    </citation>
    <scope>NUCLEOTIDE SEQUENCE</scope>
    <source>
        <strain evidence="21">CGMCC 1.14988</strain>
    </source>
</reference>
<comment type="function">
    <text evidence="15">Part of the Sec protein translocase complex. Interacts with the SecYEG preprotein conducting channel. Has a central role in coupling the hydrolysis of ATP to the transfer of proteins into and across the cell membrane, serving as an ATP-driven molecular motor driving the stepwise translocation of polypeptide chains across the membrane.</text>
</comment>
<dbReference type="InterPro" id="IPR011116">
    <property type="entry name" value="SecA_Wing/Scaffold"/>
</dbReference>
<dbReference type="GO" id="GO:0043952">
    <property type="term" value="P:protein transport by the Sec complex"/>
    <property type="evidence" value="ECO:0007669"/>
    <property type="project" value="UniProtKB-ARBA"/>
</dbReference>
<comment type="subunit">
    <text evidence="15">Monomer and homodimer. Part of the essential Sec protein translocation apparatus which comprises SecA, SecYEG and auxiliary proteins SecDF. Other proteins may also be involved.</text>
</comment>
<dbReference type="Pfam" id="PF07516">
    <property type="entry name" value="SecA_SW"/>
    <property type="match status" value="1"/>
</dbReference>
<feature type="binding site" evidence="15">
    <location>
        <position position="84"/>
    </location>
    <ligand>
        <name>ATP</name>
        <dbReference type="ChEBI" id="CHEBI:30616"/>
    </ligand>
</feature>
<evidence type="ECO:0000313" key="21">
    <source>
        <dbReference type="EMBL" id="GGI03930.1"/>
    </source>
</evidence>
<dbReference type="PROSITE" id="PS51196">
    <property type="entry name" value="SECA_MOTOR_DEAD"/>
    <property type="match status" value="1"/>
</dbReference>
<dbReference type="PROSITE" id="PS51192">
    <property type="entry name" value="HELICASE_ATP_BIND_1"/>
    <property type="match status" value="1"/>
</dbReference>
<dbReference type="InterPro" id="IPR020937">
    <property type="entry name" value="SecA_CS"/>
</dbReference>
<evidence type="ECO:0000256" key="3">
    <source>
        <dbReference type="ARBA" id="ARBA00007650"/>
    </source>
</evidence>
<dbReference type="Pfam" id="PF07517">
    <property type="entry name" value="SecA_DEAD"/>
    <property type="match status" value="1"/>
</dbReference>
<keyword evidence="10 15" id="KW-0067">ATP-binding</keyword>
<evidence type="ECO:0000259" key="19">
    <source>
        <dbReference type="PROSITE" id="PS51194"/>
    </source>
</evidence>
<dbReference type="SUPFAM" id="SSF81886">
    <property type="entry name" value="Helical scaffold and wing domains of SecA"/>
    <property type="match status" value="1"/>
</dbReference>
<keyword evidence="14 15" id="KW-0472">Membrane</keyword>
<dbReference type="Gene3D" id="3.90.1440.10">
    <property type="entry name" value="SecA, preprotein cross-linking domain"/>
    <property type="match status" value="1"/>
</dbReference>
<dbReference type="Gene3D" id="3.40.50.300">
    <property type="entry name" value="P-loop containing nucleotide triphosphate hydrolases"/>
    <property type="match status" value="2"/>
</dbReference>
<dbReference type="Pfam" id="PF21090">
    <property type="entry name" value="P-loop_SecA"/>
    <property type="match status" value="1"/>
</dbReference>
<organism evidence="21 22">
    <name type="scientific">Egicoccus halophilus</name>
    <dbReference type="NCBI Taxonomy" id="1670830"/>
    <lineage>
        <taxon>Bacteria</taxon>
        <taxon>Bacillati</taxon>
        <taxon>Actinomycetota</taxon>
        <taxon>Nitriliruptoria</taxon>
        <taxon>Egicoccales</taxon>
        <taxon>Egicoccaceae</taxon>
        <taxon>Egicoccus</taxon>
    </lineage>
</organism>
<feature type="compositionally biased region" description="Acidic residues" evidence="17">
    <location>
        <begin position="840"/>
        <end position="849"/>
    </location>
</feature>
<keyword evidence="5 15" id="KW-1003">Cell membrane</keyword>
<evidence type="ECO:0000313" key="22">
    <source>
        <dbReference type="Proteomes" id="UP000650511"/>
    </source>
</evidence>
<evidence type="ECO:0000256" key="17">
    <source>
        <dbReference type="SAM" id="MobiDB-lite"/>
    </source>
</evidence>
<dbReference type="InterPro" id="IPR011115">
    <property type="entry name" value="SecA_DEAD"/>
</dbReference>
<keyword evidence="11 15" id="KW-0653">Protein transport</keyword>
<dbReference type="GO" id="GO:0005524">
    <property type="term" value="F:ATP binding"/>
    <property type="evidence" value="ECO:0007669"/>
    <property type="project" value="UniProtKB-UniRule"/>
</dbReference>
<evidence type="ECO:0000256" key="15">
    <source>
        <dbReference type="HAMAP-Rule" id="MF_01382"/>
    </source>
</evidence>
<dbReference type="InterPro" id="IPR014001">
    <property type="entry name" value="Helicase_ATP-bd"/>
</dbReference>
<dbReference type="AlphaFoldDB" id="A0A8J3A5V4"/>
<dbReference type="InterPro" id="IPR036670">
    <property type="entry name" value="SecA_X-link_sf"/>
</dbReference>
<keyword evidence="9" id="KW-0862">Zinc</keyword>